<evidence type="ECO:0000256" key="4">
    <source>
        <dbReference type="ARBA" id="ARBA00023316"/>
    </source>
</evidence>
<keyword evidence="3 5" id="KW-0777">Teichoic acid biosynthesis</keyword>
<keyword evidence="7" id="KW-1185">Reference proteome</keyword>
<keyword evidence="1 5" id="KW-0328">Glycosyltransferase</keyword>
<organism evidence="6 7">
    <name type="scientific">Tissierella carlieri</name>
    <dbReference type="NCBI Taxonomy" id="689904"/>
    <lineage>
        <taxon>Bacteria</taxon>
        <taxon>Bacillati</taxon>
        <taxon>Bacillota</taxon>
        <taxon>Tissierellia</taxon>
        <taxon>Tissierellales</taxon>
        <taxon>Tissierellaceae</taxon>
        <taxon>Tissierella</taxon>
    </lineage>
</organism>
<dbReference type="HAMAP" id="MF_02070">
    <property type="entry name" value="TagA_TarA"/>
    <property type="match status" value="1"/>
</dbReference>
<comment type="similarity">
    <text evidence="5">Belongs to the glycosyltransferase 26 family. TagA/TarA subfamily.</text>
</comment>
<dbReference type="NCBIfam" id="TIGR00696">
    <property type="entry name" value="wecG_tagA_cpsF"/>
    <property type="match status" value="1"/>
</dbReference>
<evidence type="ECO:0000256" key="2">
    <source>
        <dbReference type="ARBA" id="ARBA00022679"/>
    </source>
</evidence>
<accession>A0ABT1SAR0</accession>
<name>A0ABT1SAR0_9FIRM</name>
<reference evidence="6 7" key="1">
    <citation type="submission" date="2022-06" db="EMBL/GenBank/DDBJ databases">
        <title>Isolation of gut microbiota from human fecal samples.</title>
        <authorList>
            <person name="Pamer E.G."/>
            <person name="Barat B."/>
            <person name="Waligurski E."/>
            <person name="Medina S."/>
            <person name="Paddock L."/>
            <person name="Mostad J."/>
        </authorList>
    </citation>
    <scope>NUCLEOTIDE SEQUENCE [LARGE SCALE GENOMIC DNA]</scope>
    <source>
        <strain evidence="6 7">DFI.7.95</strain>
    </source>
</reference>
<dbReference type="Pfam" id="PF03808">
    <property type="entry name" value="Glyco_tran_WecG"/>
    <property type="match status" value="1"/>
</dbReference>
<evidence type="ECO:0000256" key="3">
    <source>
        <dbReference type="ARBA" id="ARBA00022944"/>
    </source>
</evidence>
<dbReference type="EC" id="2.4.1.187" evidence="5"/>
<dbReference type="InterPro" id="IPR034714">
    <property type="entry name" value="TagA_TarA"/>
</dbReference>
<dbReference type="EMBL" id="JANGAC010000007">
    <property type="protein sequence ID" value="MCQ4923534.1"/>
    <property type="molecule type" value="Genomic_DNA"/>
</dbReference>
<sequence length="251" mass="28338">MDSIEIFGVKIHNITFDEATKEMINYLRGSELKTIYTPNTEIVMGAKDNEQLKGLINEGDLITADGIGLIYASKIKKKPLKERVTGYYLTIKLLDIANENNYSVYLLGCEDGVAKAAAENIKKTYPNIRIAGYHHGYFKGTHNGYENHEEEIKVINDINSSNPDIIFVGLGFPKQENWIDTNKGNIKGKIIIGHGGVMNILAGNTKSTPKIFEKLGLEWFYRLVKEPSRIKRQIVLPKFMLKVLFSKDVIK</sequence>
<dbReference type="PANTHER" id="PTHR34136">
    <property type="match status" value="1"/>
</dbReference>
<dbReference type="PANTHER" id="PTHR34136:SF1">
    <property type="entry name" value="UDP-N-ACETYL-D-MANNOSAMINURONIC ACID TRANSFERASE"/>
    <property type="match status" value="1"/>
</dbReference>
<dbReference type="InterPro" id="IPR004629">
    <property type="entry name" value="WecG_TagA_CpsF"/>
</dbReference>
<protein>
    <recommendedName>
        <fullName evidence="5">N-acetylglucosaminyldiphosphoundecaprenol N-acetyl-beta-D-mannosaminyltransferase</fullName>
        <ecNumber evidence="5">2.4.1.187</ecNumber>
    </recommendedName>
    <alternativeName>
        <fullName evidence="5">N-acetylmannosaminyltransferase</fullName>
    </alternativeName>
    <alternativeName>
        <fullName evidence="5">UDP-N-acetylmannosamine transferase</fullName>
    </alternativeName>
    <alternativeName>
        <fullName evidence="5">UDP-N-acetylmannosamine:N-acetylglucosaminyl pyrophosphorylundecaprenol N-acetylmannosaminyltransferase</fullName>
    </alternativeName>
</protein>
<keyword evidence="4 5" id="KW-0961">Cell wall biogenesis/degradation</keyword>
<comment type="caution">
    <text evidence="6">The sequence shown here is derived from an EMBL/GenBank/DDBJ whole genome shotgun (WGS) entry which is preliminary data.</text>
</comment>
<keyword evidence="2 5" id="KW-0808">Transferase</keyword>
<dbReference type="RefSeq" id="WP_256311490.1">
    <property type="nucleotide sequence ID" value="NZ_JANGAC010000007.1"/>
</dbReference>
<comment type="catalytic activity">
    <reaction evidence="5">
        <text>UDP-N-acetyl-alpha-D-mannosamine + N-acetyl-alpha-D-glucosaminyl-di-trans,octa-cis-undecaprenyl diphosphate = N-acetyl-beta-D-mannosaminyl-(1-&gt;4)-N-acetyl-alpha-D-glucosaminyl di-trans,octa-cis-undecaprenyl diphosphate + UDP + H(+)</text>
        <dbReference type="Rhea" id="RHEA:16053"/>
        <dbReference type="ChEBI" id="CHEBI:15378"/>
        <dbReference type="ChEBI" id="CHEBI:58223"/>
        <dbReference type="ChEBI" id="CHEBI:62959"/>
        <dbReference type="ChEBI" id="CHEBI:68623"/>
        <dbReference type="ChEBI" id="CHEBI:132210"/>
        <dbReference type="EC" id="2.4.1.187"/>
    </reaction>
</comment>
<proteinExistence type="inferred from homology"/>
<evidence type="ECO:0000313" key="7">
    <source>
        <dbReference type="Proteomes" id="UP001524478"/>
    </source>
</evidence>
<evidence type="ECO:0000256" key="1">
    <source>
        <dbReference type="ARBA" id="ARBA00022676"/>
    </source>
</evidence>
<dbReference type="CDD" id="cd06533">
    <property type="entry name" value="Glyco_transf_WecG_TagA"/>
    <property type="match status" value="1"/>
</dbReference>
<dbReference type="Proteomes" id="UP001524478">
    <property type="component" value="Unassembled WGS sequence"/>
</dbReference>
<comment type="pathway">
    <text evidence="5">Cell wall biogenesis; teichoic acid biosynthesis.</text>
</comment>
<evidence type="ECO:0000313" key="6">
    <source>
        <dbReference type="EMBL" id="MCQ4923534.1"/>
    </source>
</evidence>
<comment type="function">
    <text evidence="5">Catalyzes the conversion of GlcNAc-PP-undecaprenol into ManNAc-GlcNAc-PP-undecaprenol, the first committed lipid intermediate in the de novo synthesis of teichoic acid.</text>
</comment>
<evidence type="ECO:0000256" key="5">
    <source>
        <dbReference type="HAMAP-Rule" id="MF_02070"/>
    </source>
</evidence>
<gene>
    <name evidence="6" type="ORF">NE686_10580</name>
</gene>